<dbReference type="InterPro" id="IPR014044">
    <property type="entry name" value="CAP_dom"/>
</dbReference>
<dbReference type="Proteomes" id="UP000540685">
    <property type="component" value="Unassembled WGS sequence"/>
</dbReference>
<proteinExistence type="predicted"/>
<feature type="region of interest" description="Disordered" evidence="1">
    <location>
        <begin position="29"/>
        <end position="103"/>
    </location>
</feature>
<sequence length="238" mass="25053">MGLFACLAGVLLVGFIIGRGTRGEEPTEQIYLNNAGPARPTPTGDEATAGREPLARAVRPGGGTATAEGTPQRRPPASSPTPKPSATGGRWDDEGPSRYIVNGDDDGGAAFALGAMESEVVRLVNVERRKAGCAPLRVDRRLTRSARAHSSEMADTGEFSHTSPGGGSPWERMEAAGYGNGGAENIGRGYTSAEQAVRNWMETTGHRRNILNCELKATGVGVVQGPDGPWWTQDFGYS</sequence>
<evidence type="ECO:0000259" key="2">
    <source>
        <dbReference type="Pfam" id="PF00188"/>
    </source>
</evidence>
<evidence type="ECO:0000313" key="3">
    <source>
        <dbReference type="EMBL" id="MBB5819578.1"/>
    </source>
</evidence>
<organism evidence="3 4">
    <name type="scientific">Streptosporangium becharense</name>
    <dbReference type="NCBI Taxonomy" id="1816182"/>
    <lineage>
        <taxon>Bacteria</taxon>
        <taxon>Bacillati</taxon>
        <taxon>Actinomycetota</taxon>
        <taxon>Actinomycetes</taxon>
        <taxon>Streptosporangiales</taxon>
        <taxon>Streptosporangiaceae</taxon>
        <taxon>Streptosporangium</taxon>
    </lineage>
</organism>
<dbReference type="CDD" id="cd05379">
    <property type="entry name" value="CAP_bacterial"/>
    <property type="match status" value="1"/>
</dbReference>
<name>A0A7W9IG96_9ACTN</name>
<protein>
    <submittedName>
        <fullName evidence="3">Uncharacterized protein YkwD</fullName>
    </submittedName>
</protein>
<keyword evidence="4" id="KW-1185">Reference proteome</keyword>
<dbReference type="SUPFAM" id="SSF55797">
    <property type="entry name" value="PR-1-like"/>
    <property type="match status" value="1"/>
</dbReference>
<evidence type="ECO:0000313" key="4">
    <source>
        <dbReference type="Proteomes" id="UP000540685"/>
    </source>
</evidence>
<dbReference type="PANTHER" id="PTHR31157">
    <property type="entry name" value="SCP DOMAIN-CONTAINING PROTEIN"/>
    <property type="match status" value="1"/>
</dbReference>
<feature type="domain" description="SCP" evidence="2">
    <location>
        <begin position="121"/>
        <end position="235"/>
    </location>
</feature>
<evidence type="ECO:0000256" key="1">
    <source>
        <dbReference type="SAM" id="MobiDB-lite"/>
    </source>
</evidence>
<comment type="caution">
    <text evidence="3">The sequence shown here is derived from an EMBL/GenBank/DDBJ whole genome shotgun (WGS) entry which is preliminary data.</text>
</comment>
<gene>
    <name evidence="3" type="ORF">F4562_002640</name>
</gene>
<dbReference type="Gene3D" id="3.40.33.10">
    <property type="entry name" value="CAP"/>
    <property type="match status" value="1"/>
</dbReference>
<feature type="compositionally biased region" description="Pro residues" evidence="1">
    <location>
        <begin position="73"/>
        <end position="83"/>
    </location>
</feature>
<dbReference type="PANTHER" id="PTHR31157:SF1">
    <property type="entry name" value="SCP DOMAIN-CONTAINING PROTEIN"/>
    <property type="match status" value="1"/>
</dbReference>
<feature type="region of interest" description="Disordered" evidence="1">
    <location>
        <begin position="147"/>
        <end position="179"/>
    </location>
</feature>
<dbReference type="EMBL" id="JACHMP010000001">
    <property type="protein sequence ID" value="MBB5819578.1"/>
    <property type="molecule type" value="Genomic_DNA"/>
</dbReference>
<accession>A0A7W9IG96</accession>
<dbReference type="RefSeq" id="WP_184538282.1">
    <property type="nucleotide sequence ID" value="NZ_JACHMP010000001.1"/>
</dbReference>
<dbReference type="AlphaFoldDB" id="A0A7W9IG96"/>
<dbReference type="InterPro" id="IPR035940">
    <property type="entry name" value="CAP_sf"/>
</dbReference>
<dbReference type="Pfam" id="PF00188">
    <property type="entry name" value="CAP"/>
    <property type="match status" value="1"/>
</dbReference>
<reference evidence="3 4" key="1">
    <citation type="submission" date="2020-08" db="EMBL/GenBank/DDBJ databases">
        <title>Sequencing the genomes of 1000 actinobacteria strains.</title>
        <authorList>
            <person name="Klenk H.-P."/>
        </authorList>
    </citation>
    <scope>NUCLEOTIDE SEQUENCE [LARGE SCALE GENOMIC DNA]</scope>
    <source>
        <strain evidence="3 4">DSM 46887</strain>
    </source>
</reference>